<dbReference type="AlphaFoldDB" id="A0A4R0RLT1"/>
<evidence type="ECO:0000313" key="1">
    <source>
        <dbReference type="EMBL" id="TCD66955.1"/>
    </source>
</evidence>
<name>A0A4R0RLT1_9APHY</name>
<protein>
    <submittedName>
        <fullName evidence="1">Uncharacterized protein</fullName>
    </submittedName>
</protein>
<comment type="caution">
    <text evidence="1">The sequence shown here is derived from an EMBL/GenBank/DDBJ whole genome shotgun (WGS) entry which is preliminary data.</text>
</comment>
<organism evidence="1 2">
    <name type="scientific">Steccherinum ochraceum</name>
    <dbReference type="NCBI Taxonomy" id="92696"/>
    <lineage>
        <taxon>Eukaryota</taxon>
        <taxon>Fungi</taxon>
        <taxon>Dikarya</taxon>
        <taxon>Basidiomycota</taxon>
        <taxon>Agaricomycotina</taxon>
        <taxon>Agaricomycetes</taxon>
        <taxon>Polyporales</taxon>
        <taxon>Steccherinaceae</taxon>
        <taxon>Steccherinum</taxon>
    </lineage>
</organism>
<evidence type="ECO:0000313" key="2">
    <source>
        <dbReference type="Proteomes" id="UP000292702"/>
    </source>
</evidence>
<reference evidence="1 2" key="1">
    <citation type="submission" date="2018-11" db="EMBL/GenBank/DDBJ databases">
        <title>Genome assembly of Steccherinum ochraceum LE-BIN_3174, the white-rot fungus of the Steccherinaceae family (The Residual Polyporoid clade, Polyporales, Basidiomycota).</title>
        <authorList>
            <person name="Fedorova T.V."/>
            <person name="Glazunova O.A."/>
            <person name="Landesman E.O."/>
            <person name="Moiseenko K.V."/>
            <person name="Psurtseva N.V."/>
            <person name="Savinova O.S."/>
            <person name="Shakhova N.V."/>
            <person name="Tyazhelova T.V."/>
            <person name="Vasina D.V."/>
        </authorList>
    </citation>
    <scope>NUCLEOTIDE SEQUENCE [LARGE SCALE GENOMIC DNA]</scope>
    <source>
        <strain evidence="1 2">LE-BIN_3174</strain>
    </source>
</reference>
<accession>A0A4R0RLT1</accession>
<proteinExistence type="predicted"/>
<dbReference type="EMBL" id="RWJN01000116">
    <property type="protein sequence ID" value="TCD66955.1"/>
    <property type="molecule type" value="Genomic_DNA"/>
</dbReference>
<gene>
    <name evidence="1" type="ORF">EIP91_000733</name>
</gene>
<sequence length="283" mass="31236">MEMTSQERIAMESKRSGVYIICKFQTARFSFSLLGPQRIARAGLLVRQHKKPRAPNEHRVAFRLDGIDARLMPGMTVQEWFNHARESYPHLMSKPLDCISFSAVKADSESSDEDIVGRHISPASWSEDLSLLSSDEIVKITISHPSITLLDPEGDPAEVTFAAADNSPYPEDICASKDNSADEDISADWLPIKAPALDTEEVSLLHTLLGHSVDDDDALAAFFVSMMTDDLGNIYSAVPLLPPTPSHPRRRTNSVDSTSCCELGPYTHRMKSVRGAAKRNVTL</sequence>
<dbReference type="Proteomes" id="UP000292702">
    <property type="component" value="Unassembled WGS sequence"/>
</dbReference>
<keyword evidence="2" id="KW-1185">Reference proteome</keyword>